<evidence type="ECO:0000313" key="1">
    <source>
        <dbReference type="EMBL" id="KIL61491.1"/>
    </source>
</evidence>
<feature type="non-terminal residue" evidence="1">
    <location>
        <position position="1"/>
    </location>
</feature>
<proteinExistence type="predicted"/>
<feature type="non-terminal residue" evidence="1">
    <location>
        <position position="71"/>
    </location>
</feature>
<sequence length="71" mass="8033">INGQYITYNLRGIIYFGDYHYTSRMINKDGIVWFHDGIATGNSVIFEGHISNISLNICRGKNASCAIYTQL</sequence>
<reference evidence="1 2" key="1">
    <citation type="submission" date="2014-04" db="EMBL/GenBank/DDBJ databases">
        <title>Evolutionary Origins and Diversification of the Mycorrhizal Mutualists.</title>
        <authorList>
            <consortium name="DOE Joint Genome Institute"/>
            <consortium name="Mycorrhizal Genomics Consortium"/>
            <person name="Kohler A."/>
            <person name="Kuo A."/>
            <person name="Nagy L.G."/>
            <person name="Floudas D."/>
            <person name="Copeland A."/>
            <person name="Barry K.W."/>
            <person name="Cichocki N."/>
            <person name="Veneault-Fourrey C."/>
            <person name="LaButti K."/>
            <person name="Lindquist E.A."/>
            <person name="Lipzen A."/>
            <person name="Lundell T."/>
            <person name="Morin E."/>
            <person name="Murat C."/>
            <person name="Riley R."/>
            <person name="Ohm R."/>
            <person name="Sun H."/>
            <person name="Tunlid A."/>
            <person name="Henrissat B."/>
            <person name="Grigoriev I.V."/>
            <person name="Hibbett D.S."/>
            <person name="Martin F."/>
        </authorList>
    </citation>
    <scope>NUCLEOTIDE SEQUENCE [LARGE SCALE GENOMIC DNA]</scope>
    <source>
        <strain evidence="1 2">Koide BX008</strain>
    </source>
</reference>
<dbReference type="AlphaFoldDB" id="A0A0C2WXE1"/>
<dbReference type="OrthoDB" id="2629491at2759"/>
<protein>
    <submittedName>
        <fullName evidence="1">Uncharacterized protein</fullName>
    </submittedName>
</protein>
<evidence type="ECO:0000313" key="2">
    <source>
        <dbReference type="Proteomes" id="UP000054549"/>
    </source>
</evidence>
<dbReference type="HOGENOM" id="CLU_161516_1_0_1"/>
<dbReference type="EMBL" id="KN818284">
    <property type="protein sequence ID" value="KIL61491.1"/>
    <property type="molecule type" value="Genomic_DNA"/>
</dbReference>
<dbReference type="Proteomes" id="UP000054549">
    <property type="component" value="Unassembled WGS sequence"/>
</dbReference>
<dbReference type="InParanoid" id="A0A0C2WXE1"/>
<organism evidence="1 2">
    <name type="scientific">Amanita muscaria (strain Koide BX008)</name>
    <dbReference type="NCBI Taxonomy" id="946122"/>
    <lineage>
        <taxon>Eukaryota</taxon>
        <taxon>Fungi</taxon>
        <taxon>Dikarya</taxon>
        <taxon>Basidiomycota</taxon>
        <taxon>Agaricomycotina</taxon>
        <taxon>Agaricomycetes</taxon>
        <taxon>Agaricomycetidae</taxon>
        <taxon>Agaricales</taxon>
        <taxon>Pluteineae</taxon>
        <taxon>Amanitaceae</taxon>
        <taxon>Amanita</taxon>
    </lineage>
</organism>
<accession>A0A0C2WXE1</accession>
<name>A0A0C2WXE1_AMAMK</name>
<gene>
    <name evidence="1" type="ORF">M378DRAFT_61371</name>
</gene>
<keyword evidence="2" id="KW-1185">Reference proteome</keyword>